<sequence length="431" mass="49122">MEGLFGGQRALLLLARTVALLGDDGWSPEGGSRLLTSRLWGGRRWQHVALKLTAMAARRGSVHKVRPTLLCLHTWAKSDSIKDLAVQPSVKSDLFRAAENDSTKSPTAKPLPAAIVRSLIRQITVWRIRRGIGRSSRCRRRLVIPGRRRRRSQIRFEQLLGQQHLVEFINCQLLLVDQRSNNLGRHDTGLDGHKTENDSTKSPTAKPLPAVIISLIRRITVWRIRRGVRRGIGRSSRRRRRLVIPRRLRRLCIGFGTRSRRRRRRQIRFEQLLGQQYLIQLINCQLLLVEQRSNNLGRHDTRLDGHSAAVVLHREIVFFRAVSGQCVEYSVARFQSRERFVDRNPVVLEYRLLIVCAQILIIFRQEFLHRVVAGAENPCGLSRSVSAKILQSVADMRAVRFSGAGAGDGASASGEAMRDEIWMTERLYGMD</sequence>
<evidence type="ECO:0000313" key="2">
    <source>
        <dbReference type="EMBL" id="GER45969.1"/>
    </source>
</evidence>
<comment type="caution">
    <text evidence="2">The sequence shown here is derived from an EMBL/GenBank/DDBJ whole genome shotgun (WGS) entry which is preliminary data.</text>
</comment>
<feature type="signal peptide" evidence="1">
    <location>
        <begin position="1"/>
        <end position="22"/>
    </location>
</feature>
<evidence type="ECO:0000313" key="3">
    <source>
        <dbReference type="Proteomes" id="UP000325081"/>
    </source>
</evidence>
<reference evidence="3" key="1">
    <citation type="journal article" date="2019" name="Curr. Biol.">
        <title>Genome Sequence of Striga asiatica Provides Insight into the Evolution of Plant Parasitism.</title>
        <authorList>
            <person name="Yoshida S."/>
            <person name="Kim S."/>
            <person name="Wafula E.K."/>
            <person name="Tanskanen J."/>
            <person name="Kim Y.M."/>
            <person name="Honaas L."/>
            <person name="Yang Z."/>
            <person name="Spallek T."/>
            <person name="Conn C.E."/>
            <person name="Ichihashi Y."/>
            <person name="Cheong K."/>
            <person name="Cui S."/>
            <person name="Der J.P."/>
            <person name="Gundlach H."/>
            <person name="Jiao Y."/>
            <person name="Hori C."/>
            <person name="Ishida J.K."/>
            <person name="Kasahara H."/>
            <person name="Kiba T."/>
            <person name="Kim M.S."/>
            <person name="Koo N."/>
            <person name="Laohavisit A."/>
            <person name="Lee Y.H."/>
            <person name="Lumba S."/>
            <person name="McCourt P."/>
            <person name="Mortimer J.C."/>
            <person name="Mutuku J.M."/>
            <person name="Nomura T."/>
            <person name="Sasaki-Sekimoto Y."/>
            <person name="Seto Y."/>
            <person name="Wang Y."/>
            <person name="Wakatake T."/>
            <person name="Sakakibara H."/>
            <person name="Demura T."/>
            <person name="Yamaguchi S."/>
            <person name="Yoneyama K."/>
            <person name="Manabe R.I."/>
            <person name="Nelson D.C."/>
            <person name="Schulman A.H."/>
            <person name="Timko M.P."/>
            <person name="dePamphilis C.W."/>
            <person name="Choi D."/>
            <person name="Shirasu K."/>
        </authorList>
    </citation>
    <scope>NUCLEOTIDE SEQUENCE [LARGE SCALE GENOMIC DNA]</scope>
    <source>
        <strain evidence="3">cv. UVA1</strain>
    </source>
</reference>
<protein>
    <submittedName>
        <fullName evidence="2">Sucrose-proton symporter 7</fullName>
    </submittedName>
</protein>
<accession>A0A5A7QL54</accession>
<dbReference type="Proteomes" id="UP000325081">
    <property type="component" value="Unassembled WGS sequence"/>
</dbReference>
<evidence type="ECO:0000256" key="1">
    <source>
        <dbReference type="SAM" id="SignalP"/>
    </source>
</evidence>
<keyword evidence="3" id="KW-1185">Reference proteome</keyword>
<dbReference type="AlphaFoldDB" id="A0A5A7QL54"/>
<name>A0A5A7QL54_STRAF</name>
<gene>
    <name evidence="2" type="ORF">STAS_22961</name>
</gene>
<dbReference type="EMBL" id="BKCP01007404">
    <property type="protein sequence ID" value="GER45969.1"/>
    <property type="molecule type" value="Genomic_DNA"/>
</dbReference>
<proteinExistence type="predicted"/>
<keyword evidence="1" id="KW-0732">Signal</keyword>
<feature type="chain" id="PRO_5022973744" evidence="1">
    <location>
        <begin position="23"/>
        <end position="431"/>
    </location>
</feature>
<organism evidence="2 3">
    <name type="scientific">Striga asiatica</name>
    <name type="common">Asiatic witchweed</name>
    <name type="synonym">Buchnera asiatica</name>
    <dbReference type="NCBI Taxonomy" id="4170"/>
    <lineage>
        <taxon>Eukaryota</taxon>
        <taxon>Viridiplantae</taxon>
        <taxon>Streptophyta</taxon>
        <taxon>Embryophyta</taxon>
        <taxon>Tracheophyta</taxon>
        <taxon>Spermatophyta</taxon>
        <taxon>Magnoliopsida</taxon>
        <taxon>eudicotyledons</taxon>
        <taxon>Gunneridae</taxon>
        <taxon>Pentapetalae</taxon>
        <taxon>asterids</taxon>
        <taxon>lamiids</taxon>
        <taxon>Lamiales</taxon>
        <taxon>Orobanchaceae</taxon>
        <taxon>Buchnereae</taxon>
        <taxon>Striga</taxon>
    </lineage>
</organism>